<evidence type="ECO:0000313" key="1">
    <source>
        <dbReference type="EMBL" id="QHB27695.1"/>
    </source>
</evidence>
<organism evidence="1 2">
    <name type="scientific">Pseudomonas monteilii</name>
    <dbReference type="NCBI Taxonomy" id="76759"/>
    <lineage>
        <taxon>Bacteria</taxon>
        <taxon>Pseudomonadati</taxon>
        <taxon>Pseudomonadota</taxon>
        <taxon>Gammaproteobacteria</taxon>
        <taxon>Pseudomonadales</taxon>
        <taxon>Pseudomonadaceae</taxon>
        <taxon>Pseudomonas</taxon>
    </lineage>
</organism>
<dbReference type="AlphaFoldDB" id="A0AAE6V228"/>
<protein>
    <submittedName>
        <fullName evidence="1">Peptidase</fullName>
    </submittedName>
</protein>
<name>A0AAE6V228_9PSED</name>
<sequence>MLFGPIASESTGLRQAFAKRGPTAGFLKQWIRDICWNAIFLLLTDL</sequence>
<gene>
    <name evidence="1" type="ORF">TCK1_2349</name>
</gene>
<dbReference type="EMBL" id="CP040324">
    <property type="protein sequence ID" value="QHB27695.1"/>
    <property type="molecule type" value="Genomic_DNA"/>
</dbReference>
<dbReference type="Proteomes" id="UP000464593">
    <property type="component" value="Chromosome"/>
</dbReference>
<evidence type="ECO:0000313" key="2">
    <source>
        <dbReference type="Proteomes" id="UP000464593"/>
    </source>
</evidence>
<reference evidence="1 2" key="1">
    <citation type="submission" date="2019-05" db="EMBL/GenBank/DDBJ databases">
        <title>Complete genome sequence of Pseudomonas Pseudomonas resinovorans.</title>
        <authorList>
            <person name="Chen H.-P."/>
        </authorList>
    </citation>
    <scope>NUCLEOTIDE SEQUENCE [LARGE SCALE GENOMIC DNA]</scope>
    <source>
        <strain evidence="1 2">TCU-CK1</strain>
    </source>
</reference>
<accession>A0AAE6V228</accession>
<proteinExistence type="predicted"/>